<feature type="region of interest" description="Disordered" evidence="1">
    <location>
        <begin position="46"/>
        <end position="98"/>
    </location>
</feature>
<name>A0A545V3V6_9HYPO</name>
<keyword evidence="3" id="KW-1185">Reference proteome</keyword>
<evidence type="ECO:0000256" key="1">
    <source>
        <dbReference type="SAM" id="MobiDB-lite"/>
    </source>
</evidence>
<dbReference type="AlphaFoldDB" id="A0A545V3V6"/>
<protein>
    <submittedName>
        <fullName evidence="2">Uncharacterized protein</fullName>
    </submittedName>
</protein>
<dbReference type="Proteomes" id="UP000315783">
    <property type="component" value="Unassembled WGS sequence"/>
</dbReference>
<feature type="compositionally biased region" description="Polar residues" evidence="1">
    <location>
        <begin position="87"/>
        <end position="97"/>
    </location>
</feature>
<evidence type="ECO:0000313" key="3">
    <source>
        <dbReference type="Proteomes" id="UP000315783"/>
    </source>
</evidence>
<organism evidence="2 3">
    <name type="scientific">Cordyceps javanica</name>
    <dbReference type="NCBI Taxonomy" id="43265"/>
    <lineage>
        <taxon>Eukaryota</taxon>
        <taxon>Fungi</taxon>
        <taxon>Dikarya</taxon>
        <taxon>Ascomycota</taxon>
        <taxon>Pezizomycotina</taxon>
        <taxon>Sordariomycetes</taxon>
        <taxon>Hypocreomycetidae</taxon>
        <taxon>Hypocreales</taxon>
        <taxon>Cordycipitaceae</taxon>
        <taxon>Cordyceps</taxon>
    </lineage>
</organism>
<accession>A0A545V3V6</accession>
<comment type="caution">
    <text evidence="2">The sequence shown here is derived from an EMBL/GenBank/DDBJ whole genome shotgun (WGS) entry which is preliminary data.</text>
</comment>
<reference evidence="2 3" key="1">
    <citation type="journal article" date="2019" name="Appl. Microbiol. Biotechnol.">
        <title>Genome sequence of Isaria javanica and comparative genome analysis insights into family S53 peptidase evolution in fungal entomopathogens.</title>
        <authorList>
            <person name="Lin R."/>
            <person name="Zhang X."/>
            <person name="Xin B."/>
            <person name="Zou M."/>
            <person name="Gao Y."/>
            <person name="Qin F."/>
            <person name="Hu Q."/>
            <person name="Xie B."/>
            <person name="Cheng X."/>
        </authorList>
    </citation>
    <scope>NUCLEOTIDE SEQUENCE [LARGE SCALE GENOMIC DNA]</scope>
    <source>
        <strain evidence="2 3">IJ1G</strain>
    </source>
</reference>
<sequence length="107" mass="11500">MDSSLSVVLQRATTELTQHQPSGLGTWSEYFISGASMWFTTCIGSRKPARHHTKSTSSTPASPAGPPLQEKAGAATMKPKPRMPQHAASSFLKTGTSRAIREANEIM</sequence>
<dbReference type="OrthoDB" id="4898381at2759"/>
<evidence type="ECO:0000313" key="2">
    <source>
        <dbReference type="EMBL" id="TQV96394.1"/>
    </source>
</evidence>
<gene>
    <name evidence="2" type="ORF">IF1G_04977</name>
</gene>
<dbReference type="EMBL" id="SPUK01000006">
    <property type="protein sequence ID" value="TQV96394.1"/>
    <property type="molecule type" value="Genomic_DNA"/>
</dbReference>
<proteinExistence type="predicted"/>